<proteinExistence type="predicted"/>
<name>A0ABW3J1G4_9FLAO</name>
<reference evidence="2" key="1">
    <citation type="journal article" date="2019" name="Int. J. Syst. Evol. Microbiol.">
        <title>The Global Catalogue of Microorganisms (GCM) 10K type strain sequencing project: providing services to taxonomists for standard genome sequencing and annotation.</title>
        <authorList>
            <consortium name="The Broad Institute Genomics Platform"/>
            <consortium name="The Broad Institute Genome Sequencing Center for Infectious Disease"/>
            <person name="Wu L."/>
            <person name="Ma J."/>
        </authorList>
    </citation>
    <scope>NUCLEOTIDE SEQUENCE [LARGE SCALE GENOMIC DNA]</scope>
    <source>
        <strain evidence="2">CECT 7649</strain>
    </source>
</reference>
<evidence type="ECO:0000313" key="1">
    <source>
        <dbReference type="EMBL" id="MFD0984011.1"/>
    </source>
</evidence>
<organism evidence="1 2">
    <name type="scientific">Flavobacterium myungsuense</name>
    <dbReference type="NCBI Taxonomy" id="651823"/>
    <lineage>
        <taxon>Bacteria</taxon>
        <taxon>Pseudomonadati</taxon>
        <taxon>Bacteroidota</taxon>
        <taxon>Flavobacteriia</taxon>
        <taxon>Flavobacteriales</taxon>
        <taxon>Flavobacteriaceae</taxon>
        <taxon>Flavobacterium</taxon>
    </lineage>
</organism>
<comment type="caution">
    <text evidence="1">The sequence shown here is derived from an EMBL/GenBank/DDBJ whole genome shotgun (WGS) entry which is preliminary data.</text>
</comment>
<gene>
    <name evidence="1" type="ORF">ACFQ0S_05915</name>
</gene>
<dbReference type="EMBL" id="JBHTIZ010000013">
    <property type="protein sequence ID" value="MFD0984011.1"/>
    <property type="molecule type" value="Genomic_DNA"/>
</dbReference>
<dbReference type="RefSeq" id="WP_379756438.1">
    <property type="nucleotide sequence ID" value="NZ_JBHSYB010000025.1"/>
</dbReference>
<sequence>MNKILIGAAALAVLLAYSKKGKQDVDDSNPAITPVQKRERTITFYKA</sequence>
<dbReference type="Proteomes" id="UP001597051">
    <property type="component" value="Unassembled WGS sequence"/>
</dbReference>
<accession>A0ABW3J1G4</accession>
<protein>
    <submittedName>
        <fullName evidence="1">Uncharacterized protein</fullName>
    </submittedName>
</protein>
<keyword evidence="2" id="KW-1185">Reference proteome</keyword>
<evidence type="ECO:0000313" key="2">
    <source>
        <dbReference type="Proteomes" id="UP001597051"/>
    </source>
</evidence>